<dbReference type="InterPro" id="IPR043144">
    <property type="entry name" value="Mal/L-sulf/L-lact_DH-like_ah"/>
</dbReference>
<organism evidence="3 4">
    <name type="scientific">Acuticoccus sediminis</name>
    <dbReference type="NCBI Taxonomy" id="2184697"/>
    <lineage>
        <taxon>Bacteria</taxon>
        <taxon>Pseudomonadati</taxon>
        <taxon>Pseudomonadota</taxon>
        <taxon>Alphaproteobacteria</taxon>
        <taxon>Hyphomicrobiales</taxon>
        <taxon>Amorphaceae</taxon>
        <taxon>Acuticoccus</taxon>
    </lineage>
</organism>
<dbReference type="Gene3D" id="3.30.1370.60">
    <property type="entry name" value="Hypothetical oxidoreductase yiak, domain 2"/>
    <property type="match status" value="1"/>
</dbReference>
<sequence>MAEGDRLIGVDALTRVVADILAAYAMPADDARFCAECLIEADLRGVSSHGIARLPTYARRLREGVLNPAPRLAVTERMPVAAHVDGDNGIGYVVGRRAMDLAIEKAQMFGVGLAAASRSNHYGMSSLYVHRALQAGLASFVFTNAAPTMPVWGGRDPVLGTNPLAMGAPGPTPFVLDMATSVAAKGKVRRALARGETIPEGWALDGEGRPTTDPAEALKGVVLPMAGPKGSGIAVMIDVFAGVMSGAAFGDLVVNQNDDFTRGQDVGHFFMAMRPDLFVARDAYDARAGQYRDRIKGGRKAAGFEEILLPGEPESRRAERCRREGLPLSANEIASIEAEAGKAGVAGIG</sequence>
<dbReference type="Pfam" id="PF02615">
    <property type="entry name" value="Ldh_2"/>
    <property type="match status" value="1"/>
</dbReference>
<gene>
    <name evidence="3" type="ORF">DLJ53_10945</name>
</gene>
<dbReference type="InterPro" id="IPR003767">
    <property type="entry name" value="Malate/L-lactate_DH-like"/>
</dbReference>
<accession>A0A8B2NWK5</accession>
<dbReference type="SUPFAM" id="SSF89733">
    <property type="entry name" value="L-sulfolactate dehydrogenase-like"/>
    <property type="match status" value="1"/>
</dbReference>
<evidence type="ECO:0000256" key="1">
    <source>
        <dbReference type="ARBA" id="ARBA00006056"/>
    </source>
</evidence>
<reference evidence="3 4" key="1">
    <citation type="submission" date="2018-05" db="EMBL/GenBank/DDBJ databases">
        <title>Acuticoccus sediminis sp. nov., isolated from deep-sea sediment of Indian Ocean.</title>
        <authorList>
            <person name="Liu X."/>
            <person name="Lai Q."/>
            <person name="Du Y."/>
            <person name="Sun F."/>
            <person name="Zhang X."/>
            <person name="Wang S."/>
            <person name="Shao Z."/>
        </authorList>
    </citation>
    <scope>NUCLEOTIDE SEQUENCE [LARGE SCALE GENOMIC DNA]</scope>
    <source>
        <strain evidence="3 4">PTG4-2</strain>
    </source>
</reference>
<proteinExistence type="inferred from homology"/>
<dbReference type="AlphaFoldDB" id="A0A8B2NWK5"/>
<dbReference type="PANTHER" id="PTHR11091:SF0">
    <property type="entry name" value="MALATE DEHYDROGENASE"/>
    <property type="match status" value="1"/>
</dbReference>
<keyword evidence="4" id="KW-1185">Reference proteome</keyword>
<dbReference type="PANTHER" id="PTHR11091">
    <property type="entry name" value="OXIDOREDUCTASE-RELATED"/>
    <property type="match status" value="1"/>
</dbReference>
<evidence type="ECO:0000313" key="4">
    <source>
        <dbReference type="Proteomes" id="UP000249590"/>
    </source>
</evidence>
<dbReference type="EMBL" id="QHHQ01000002">
    <property type="protein sequence ID" value="RAI01904.1"/>
    <property type="molecule type" value="Genomic_DNA"/>
</dbReference>
<dbReference type="GO" id="GO:0016491">
    <property type="term" value="F:oxidoreductase activity"/>
    <property type="evidence" value="ECO:0007669"/>
    <property type="project" value="UniProtKB-KW"/>
</dbReference>
<comment type="similarity">
    <text evidence="1">Belongs to the LDH2/MDH2 oxidoreductase family.</text>
</comment>
<dbReference type="OrthoDB" id="9811519at2"/>
<evidence type="ECO:0000313" key="3">
    <source>
        <dbReference type="EMBL" id="RAI01904.1"/>
    </source>
</evidence>
<keyword evidence="2" id="KW-0560">Oxidoreductase</keyword>
<evidence type="ECO:0000256" key="2">
    <source>
        <dbReference type="ARBA" id="ARBA00023002"/>
    </source>
</evidence>
<comment type="caution">
    <text evidence="3">The sequence shown here is derived from an EMBL/GenBank/DDBJ whole genome shotgun (WGS) entry which is preliminary data.</text>
</comment>
<dbReference type="InterPro" id="IPR043143">
    <property type="entry name" value="Mal/L-sulf/L-lact_DH-like_NADP"/>
</dbReference>
<protein>
    <submittedName>
        <fullName evidence="3">Hydroxyacid dehydrogenase</fullName>
    </submittedName>
</protein>
<name>A0A8B2NWK5_9HYPH</name>
<dbReference type="InterPro" id="IPR036111">
    <property type="entry name" value="Mal/L-sulfo/L-lacto_DH-like_sf"/>
</dbReference>
<dbReference type="Gene3D" id="1.10.1530.10">
    <property type="match status" value="1"/>
</dbReference>
<dbReference type="Proteomes" id="UP000249590">
    <property type="component" value="Unassembled WGS sequence"/>
</dbReference>